<dbReference type="AlphaFoldDB" id="A0A1G2A7L5"/>
<accession>A0A1G2A7L5</accession>
<dbReference type="Proteomes" id="UP000178315">
    <property type="component" value="Unassembled WGS sequence"/>
</dbReference>
<dbReference type="Gene3D" id="3.40.50.720">
    <property type="entry name" value="NAD(P)-binding Rossmann-like Domain"/>
    <property type="match status" value="1"/>
</dbReference>
<protein>
    <submittedName>
        <fullName evidence="3">Epimerase</fullName>
    </submittedName>
</protein>
<dbReference type="PANTHER" id="PTHR43000">
    <property type="entry name" value="DTDP-D-GLUCOSE 4,6-DEHYDRATASE-RELATED"/>
    <property type="match status" value="1"/>
</dbReference>
<dbReference type="InterPro" id="IPR001509">
    <property type="entry name" value="Epimerase_deHydtase"/>
</dbReference>
<dbReference type="SUPFAM" id="SSF51735">
    <property type="entry name" value="NAD(P)-binding Rossmann-fold domains"/>
    <property type="match status" value="1"/>
</dbReference>
<proteinExistence type="inferred from homology"/>
<dbReference type="EMBL" id="MHJU01000023">
    <property type="protein sequence ID" value="OGY72771.1"/>
    <property type="molecule type" value="Genomic_DNA"/>
</dbReference>
<name>A0A1G2A7L5_9BACT</name>
<sequence length="328" mass="36666">MLTSTITNKIIFITGGAGFIGTTLSKILINNNKIVLYDNLSRNALKDTELSNHPNLKFIQGDILDEETLKNTLKKYNPMIVLHMAAIAGIDTTILSPTKTMIINMIGTHNILQALSKLNIISQIERFINFSTSEIFGIKAFKVRETEPSQIQPVGEARWTYSVSKLAGEHLTHAYHKEYGLNSVILRPFNVYGPGQVGEGACHCFIKRALKNEPLEIHGDGTQIRALCYIDDMIQGIVLALEKKEAIGETFNIGNQEGVITIRDLAERIVRIIQSKSPIIYAPKRLADVDLRIPNTQKAEEMLGYRPCFGIDQGLGKTIEWYKNKPND</sequence>
<evidence type="ECO:0000259" key="2">
    <source>
        <dbReference type="Pfam" id="PF01370"/>
    </source>
</evidence>
<evidence type="ECO:0000313" key="4">
    <source>
        <dbReference type="Proteomes" id="UP000178315"/>
    </source>
</evidence>
<reference evidence="3 4" key="1">
    <citation type="journal article" date="2016" name="Nat. Commun.">
        <title>Thousands of microbial genomes shed light on interconnected biogeochemical processes in an aquifer system.</title>
        <authorList>
            <person name="Anantharaman K."/>
            <person name="Brown C.T."/>
            <person name="Hug L.A."/>
            <person name="Sharon I."/>
            <person name="Castelle C.J."/>
            <person name="Probst A.J."/>
            <person name="Thomas B.C."/>
            <person name="Singh A."/>
            <person name="Wilkins M.J."/>
            <person name="Karaoz U."/>
            <person name="Brodie E.L."/>
            <person name="Williams K.H."/>
            <person name="Hubbard S.S."/>
            <person name="Banfield J.F."/>
        </authorList>
    </citation>
    <scope>NUCLEOTIDE SEQUENCE [LARGE SCALE GENOMIC DNA]</scope>
</reference>
<evidence type="ECO:0000256" key="1">
    <source>
        <dbReference type="ARBA" id="ARBA00007637"/>
    </source>
</evidence>
<dbReference type="InterPro" id="IPR036291">
    <property type="entry name" value="NAD(P)-bd_dom_sf"/>
</dbReference>
<feature type="domain" description="NAD-dependent epimerase/dehydratase" evidence="2">
    <location>
        <begin position="11"/>
        <end position="254"/>
    </location>
</feature>
<dbReference type="Pfam" id="PF01370">
    <property type="entry name" value="Epimerase"/>
    <property type="match status" value="1"/>
</dbReference>
<gene>
    <name evidence="3" type="ORF">A3H61_02355</name>
</gene>
<comment type="similarity">
    <text evidence="1">Belongs to the NAD(P)-dependent epimerase/dehydratase family.</text>
</comment>
<organism evidence="3 4">
    <name type="scientific">Candidatus Jacksonbacteria bacterium RIFCSPLOWO2_02_FULL_44_20</name>
    <dbReference type="NCBI Taxonomy" id="1798460"/>
    <lineage>
        <taxon>Bacteria</taxon>
        <taxon>Candidatus Jacksoniibacteriota</taxon>
    </lineage>
</organism>
<comment type="caution">
    <text evidence="3">The sequence shown here is derived from an EMBL/GenBank/DDBJ whole genome shotgun (WGS) entry which is preliminary data.</text>
</comment>
<evidence type="ECO:0000313" key="3">
    <source>
        <dbReference type="EMBL" id="OGY72771.1"/>
    </source>
</evidence>